<protein>
    <submittedName>
        <fullName evidence="7">Threonine/homoserine/homoserine lactone efflux protein</fullName>
    </submittedName>
</protein>
<name>A0A4R7NZD7_9GAMM</name>
<evidence type="ECO:0000256" key="6">
    <source>
        <dbReference type="SAM" id="Phobius"/>
    </source>
</evidence>
<accession>A0A4R7NZD7</accession>
<dbReference type="Proteomes" id="UP000295341">
    <property type="component" value="Unassembled WGS sequence"/>
</dbReference>
<reference evidence="7 8" key="1">
    <citation type="submission" date="2019-03" db="EMBL/GenBank/DDBJ databases">
        <title>Genomic Encyclopedia of Type Strains, Phase IV (KMG-IV): sequencing the most valuable type-strain genomes for metagenomic binning, comparative biology and taxonomic classification.</title>
        <authorList>
            <person name="Goeker M."/>
        </authorList>
    </citation>
    <scope>NUCLEOTIDE SEQUENCE [LARGE SCALE GENOMIC DNA]</scope>
    <source>
        <strain evidence="7 8">DSM 26377</strain>
    </source>
</reference>
<feature type="transmembrane region" description="Helical" evidence="6">
    <location>
        <begin position="45"/>
        <end position="69"/>
    </location>
</feature>
<dbReference type="PANTHER" id="PTHR30086">
    <property type="entry name" value="ARGININE EXPORTER PROTEIN ARGO"/>
    <property type="match status" value="1"/>
</dbReference>
<evidence type="ECO:0000256" key="2">
    <source>
        <dbReference type="ARBA" id="ARBA00022475"/>
    </source>
</evidence>
<dbReference type="EMBL" id="SOBT01000010">
    <property type="protein sequence ID" value="TDU26724.1"/>
    <property type="molecule type" value="Genomic_DNA"/>
</dbReference>
<comment type="caution">
    <text evidence="7">The sequence shown here is derived from an EMBL/GenBank/DDBJ whole genome shotgun (WGS) entry which is preliminary data.</text>
</comment>
<gene>
    <name evidence="7" type="ORF">DFR24_3754</name>
</gene>
<dbReference type="PANTHER" id="PTHR30086:SF20">
    <property type="entry name" value="ARGININE EXPORTER PROTEIN ARGO-RELATED"/>
    <property type="match status" value="1"/>
</dbReference>
<dbReference type="Pfam" id="PF01810">
    <property type="entry name" value="LysE"/>
    <property type="match status" value="1"/>
</dbReference>
<keyword evidence="3 6" id="KW-0812">Transmembrane</keyword>
<proteinExistence type="predicted"/>
<comment type="subcellular location">
    <subcellularLocation>
        <location evidence="1">Cell membrane</location>
        <topology evidence="1">Multi-pass membrane protein</topology>
    </subcellularLocation>
</comment>
<organism evidence="7 8">
    <name type="scientific">Panacagrimonas perspica</name>
    <dbReference type="NCBI Taxonomy" id="381431"/>
    <lineage>
        <taxon>Bacteria</taxon>
        <taxon>Pseudomonadati</taxon>
        <taxon>Pseudomonadota</taxon>
        <taxon>Gammaproteobacteria</taxon>
        <taxon>Nevskiales</taxon>
        <taxon>Nevskiaceae</taxon>
        <taxon>Panacagrimonas</taxon>
    </lineage>
</organism>
<evidence type="ECO:0000256" key="5">
    <source>
        <dbReference type="ARBA" id="ARBA00023136"/>
    </source>
</evidence>
<feature type="transmembrane region" description="Helical" evidence="6">
    <location>
        <begin position="154"/>
        <end position="174"/>
    </location>
</feature>
<feature type="transmembrane region" description="Helical" evidence="6">
    <location>
        <begin position="194"/>
        <end position="213"/>
    </location>
</feature>
<sequence length="215" mass="22142">MDLSLGPASILALTASMIVLSALPSASVMAVTAQSAAFGFRHGAAVSAGVVAGDLIYILLAIFGLSLLVDAMGGAMEAIRYLGGLYLIWLGVRLWRSAPRSSDGDDEDADGAPSMRSSFATGLLITLGDQKAVLFYLGFLPAFMNLGLVTTMDVLVIATVAALSVGGVKLLYAAAAARARILLGTGVARWMNRVAAGVMLAVGVFLLTKNFLLSS</sequence>
<keyword evidence="4 6" id="KW-1133">Transmembrane helix</keyword>
<keyword evidence="2" id="KW-1003">Cell membrane</keyword>
<dbReference type="AlphaFoldDB" id="A0A4R7NZD7"/>
<dbReference type="InterPro" id="IPR001123">
    <property type="entry name" value="LeuE-type"/>
</dbReference>
<dbReference type="GO" id="GO:0005886">
    <property type="term" value="C:plasma membrane"/>
    <property type="evidence" value="ECO:0007669"/>
    <property type="project" value="UniProtKB-SubCell"/>
</dbReference>
<evidence type="ECO:0000313" key="8">
    <source>
        <dbReference type="Proteomes" id="UP000295341"/>
    </source>
</evidence>
<evidence type="ECO:0000256" key="1">
    <source>
        <dbReference type="ARBA" id="ARBA00004651"/>
    </source>
</evidence>
<dbReference type="GO" id="GO:0015171">
    <property type="term" value="F:amino acid transmembrane transporter activity"/>
    <property type="evidence" value="ECO:0007669"/>
    <property type="project" value="TreeGrafter"/>
</dbReference>
<evidence type="ECO:0000313" key="7">
    <source>
        <dbReference type="EMBL" id="TDU26724.1"/>
    </source>
</evidence>
<keyword evidence="8" id="KW-1185">Reference proteome</keyword>
<evidence type="ECO:0000256" key="3">
    <source>
        <dbReference type="ARBA" id="ARBA00022692"/>
    </source>
</evidence>
<keyword evidence="5 6" id="KW-0472">Membrane</keyword>
<evidence type="ECO:0000256" key="4">
    <source>
        <dbReference type="ARBA" id="ARBA00022989"/>
    </source>
</evidence>
<dbReference type="RefSeq" id="WP_210772390.1">
    <property type="nucleotide sequence ID" value="NZ_MWIN01000007.1"/>
</dbReference>